<keyword evidence="2" id="KW-1185">Reference proteome</keyword>
<proteinExistence type="predicted"/>
<dbReference type="NCBIfam" id="TIGR01571">
    <property type="entry name" value="A_thal_Cys_rich"/>
    <property type="match status" value="1"/>
</dbReference>
<name>A0AAW1M4T6_SAPOF</name>
<organism evidence="1 2">
    <name type="scientific">Saponaria officinalis</name>
    <name type="common">Common soapwort</name>
    <name type="synonym">Lychnis saponaria</name>
    <dbReference type="NCBI Taxonomy" id="3572"/>
    <lineage>
        <taxon>Eukaryota</taxon>
        <taxon>Viridiplantae</taxon>
        <taxon>Streptophyta</taxon>
        <taxon>Embryophyta</taxon>
        <taxon>Tracheophyta</taxon>
        <taxon>Spermatophyta</taxon>
        <taxon>Magnoliopsida</taxon>
        <taxon>eudicotyledons</taxon>
        <taxon>Gunneridae</taxon>
        <taxon>Pentapetalae</taxon>
        <taxon>Caryophyllales</taxon>
        <taxon>Caryophyllaceae</taxon>
        <taxon>Caryophylleae</taxon>
        <taxon>Saponaria</taxon>
    </lineage>
</organism>
<comment type="caution">
    <text evidence="1">The sequence shown here is derived from an EMBL/GenBank/DDBJ whole genome shotgun (WGS) entry which is preliminary data.</text>
</comment>
<sequence>MSDYLNELFELAPQNQYAKVEQFSSVLCDCFSDVSLCCMTCFCPCITFGRIAEIVDNGSSSCGVSGTLYTMIMCFVGCQWVYSCTYQSKLKSQFGMQKDCMADSSPCALCQEYRELQHRGFDVGMVTCMEKHNGVMMTPPPMDGDMTR</sequence>
<dbReference type="Pfam" id="PF04749">
    <property type="entry name" value="PLAC8"/>
    <property type="match status" value="1"/>
</dbReference>
<dbReference type="Proteomes" id="UP001443914">
    <property type="component" value="Unassembled WGS sequence"/>
</dbReference>
<protein>
    <submittedName>
        <fullName evidence="1">Uncharacterized protein</fullName>
    </submittedName>
</protein>
<dbReference type="EMBL" id="JBDFQZ010000003">
    <property type="protein sequence ID" value="KAK9742485.1"/>
    <property type="molecule type" value="Genomic_DNA"/>
</dbReference>
<evidence type="ECO:0000313" key="2">
    <source>
        <dbReference type="Proteomes" id="UP001443914"/>
    </source>
</evidence>
<evidence type="ECO:0000313" key="1">
    <source>
        <dbReference type="EMBL" id="KAK9742485.1"/>
    </source>
</evidence>
<dbReference type="AlphaFoldDB" id="A0AAW1M4T6"/>
<accession>A0AAW1M4T6</accession>
<reference evidence="1" key="1">
    <citation type="submission" date="2024-03" db="EMBL/GenBank/DDBJ databases">
        <title>WGS assembly of Saponaria officinalis var. Norfolk2.</title>
        <authorList>
            <person name="Jenkins J."/>
            <person name="Shu S."/>
            <person name="Grimwood J."/>
            <person name="Barry K."/>
            <person name="Goodstein D."/>
            <person name="Schmutz J."/>
            <person name="Leebens-Mack J."/>
            <person name="Osbourn A."/>
        </authorList>
    </citation>
    <scope>NUCLEOTIDE SEQUENCE [LARGE SCALE GENOMIC DNA]</scope>
    <source>
        <strain evidence="1">JIC</strain>
    </source>
</reference>
<dbReference type="InterPro" id="IPR006461">
    <property type="entry name" value="PLAC_motif_containing"/>
</dbReference>
<dbReference type="PANTHER" id="PTHR15907">
    <property type="entry name" value="DUF614 FAMILY PROTEIN-RELATED"/>
    <property type="match status" value="1"/>
</dbReference>
<gene>
    <name evidence="1" type="ORF">RND81_03G176400</name>
</gene>